<accession>A0A1I6HUX3</accession>
<dbReference type="EMBL" id="FOYS01000004">
    <property type="protein sequence ID" value="SFR58234.1"/>
    <property type="molecule type" value="Genomic_DNA"/>
</dbReference>
<feature type="transmembrane region" description="Helical" evidence="1">
    <location>
        <begin position="68"/>
        <end position="88"/>
    </location>
</feature>
<feature type="transmembrane region" description="Helical" evidence="1">
    <location>
        <begin position="42"/>
        <end position="62"/>
    </location>
</feature>
<feature type="transmembrane region" description="Helical" evidence="1">
    <location>
        <begin position="248"/>
        <end position="271"/>
    </location>
</feature>
<keyword evidence="1" id="KW-1133">Transmembrane helix</keyword>
<name>A0A1I6HUX3_9EURY</name>
<feature type="transmembrane region" description="Helical" evidence="1">
    <location>
        <begin position="135"/>
        <end position="156"/>
    </location>
</feature>
<evidence type="ECO:0000313" key="2">
    <source>
        <dbReference type="EMBL" id="SFR58234.1"/>
    </source>
</evidence>
<keyword evidence="3" id="KW-1185">Reference proteome</keyword>
<proteinExistence type="predicted"/>
<feature type="transmembrane region" description="Helical" evidence="1">
    <location>
        <begin position="214"/>
        <end position="236"/>
    </location>
</feature>
<sequence length="277" mass="31415">MSDERDNSTEPEPSPENSISAREEFLLQMYDQLWESVERVEGGIWSFIAAFAAIAVSFSAGFQGSISIFYAAVFSIIIGFWGMNLSIVSSRWFNRNLIQISNIESEFLEDNDYDKIIPRDYEEPGNRFFFQTLDFYNLNFLAFASAIFVILMAMFSSSSSNGVDVVDQLRILILTLIGSGITYYHYQISDEHIEHMRRNTKQIKRSNQNTYNNTPLRLVVAVSVISIILLTVSIFGNRITSNISGIQTIPNLICMYILSTIGALIICFGFVEIIGKY</sequence>
<gene>
    <name evidence="2" type="ORF">SAMN04488124_2488</name>
</gene>
<keyword evidence="1" id="KW-0472">Membrane</keyword>
<dbReference type="AlphaFoldDB" id="A0A1I6HUX3"/>
<feature type="transmembrane region" description="Helical" evidence="1">
    <location>
        <begin position="168"/>
        <end position="186"/>
    </location>
</feature>
<evidence type="ECO:0000313" key="3">
    <source>
        <dbReference type="Proteomes" id="UP000243250"/>
    </source>
</evidence>
<protein>
    <submittedName>
        <fullName evidence="2">Uncharacterized protein</fullName>
    </submittedName>
</protein>
<organism evidence="2 3">
    <name type="scientific">Halogeometricum limi</name>
    <dbReference type="NCBI Taxonomy" id="555875"/>
    <lineage>
        <taxon>Archaea</taxon>
        <taxon>Methanobacteriati</taxon>
        <taxon>Methanobacteriota</taxon>
        <taxon>Stenosarchaea group</taxon>
        <taxon>Halobacteria</taxon>
        <taxon>Halobacteriales</taxon>
        <taxon>Haloferacaceae</taxon>
        <taxon>Halogeometricum</taxon>
    </lineage>
</organism>
<evidence type="ECO:0000256" key="1">
    <source>
        <dbReference type="SAM" id="Phobius"/>
    </source>
</evidence>
<reference evidence="3" key="1">
    <citation type="submission" date="2016-10" db="EMBL/GenBank/DDBJ databases">
        <authorList>
            <person name="Varghese N."/>
            <person name="Submissions S."/>
        </authorList>
    </citation>
    <scope>NUCLEOTIDE SEQUENCE [LARGE SCALE GENOMIC DNA]</scope>
    <source>
        <strain evidence="3">CGMCC 1.8711</strain>
    </source>
</reference>
<dbReference type="RefSeq" id="WP_139229719.1">
    <property type="nucleotide sequence ID" value="NZ_FOYS01000004.1"/>
</dbReference>
<dbReference type="Proteomes" id="UP000243250">
    <property type="component" value="Unassembled WGS sequence"/>
</dbReference>
<keyword evidence="1" id="KW-0812">Transmembrane</keyword>